<dbReference type="Pfam" id="PF05024">
    <property type="entry name" value="Gpi1"/>
    <property type="match status" value="1"/>
</dbReference>
<dbReference type="GO" id="GO:0016020">
    <property type="term" value="C:membrane"/>
    <property type="evidence" value="ECO:0007669"/>
    <property type="project" value="InterPro"/>
</dbReference>
<keyword evidence="3" id="KW-1185">Reference proteome</keyword>
<feature type="transmembrane region" description="Helical" evidence="1">
    <location>
        <begin position="220"/>
        <end position="238"/>
    </location>
</feature>
<dbReference type="Proteomes" id="UP001378960">
    <property type="component" value="Unassembled WGS sequence"/>
</dbReference>
<evidence type="ECO:0000313" key="3">
    <source>
        <dbReference type="Proteomes" id="UP001378960"/>
    </source>
</evidence>
<gene>
    <name evidence="2" type="ORF">DAPK24_033200</name>
</gene>
<feature type="transmembrane region" description="Helical" evidence="1">
    <location>
        <begin position="533"/>
        <end position="556"/>
    </location>
</feature>
<feature type="transmembrane region" description="Helical" evidence="1">
    <location>
        <begin position="330"/>
        <end position="351"/>
    </location>
</feature>
<name>A0AAV5R621_PICKL</name>
<accession>A0AAV5R621</accession>
<dbReference type="PANTHER" id="PTHR21329:SF3">
    <property type="entry name" value="PHOSPHATIDYLINOSITOL N-ACETYLGLUCOSAMINYLTRANSFERASE SUBUNIT Q"/>
    <property type="match status" value="1"/>
</dbReference>
<evidence type="ECO:0000256" key="1">
    <source>
        <dbReference type="SAM" id="Phobius"/>
    </source>
</evidence>
<protein>
    <submittedName>
        <fullName evidence="2">Phosphatidylinositol N-acetylglucosaminyltransferase</fullName>
    </submittedName>
</protein>
<dbReference type="GO" id="GO:0016757">
    <property type="term" value="F:glycosyltransferase activity"/>
    <property type="evidence" value="ECO:0007669"/>
    <property type="project" value="UniProtKB-KW"/>
</dbReference>
<sequence length="666" mass="78562">MNHNNYNNKNNQISKSKNNIIFWPNDIKLTNASERYLILGYRIDQFTVVVIDIIVKEDYREISNKTDKDIFRNIEILTSINCKIRKCHQHSHNHLYEVQYDFVKNQPILNNNQTIIFFKPPNSSNLEYFSLDPIKINIFWNNNNQIGELIFRRPSTRKYADKLLKHFSDSDNDDDDNLSLIGENSREILRIINLTNYIRVRINANRFNRGNIFNTFNCCIPYYEVMFNLVAMFYYIFIQKTCYLLSSILTYPVLKLNFKYKVSNDGKSTDKNKTNISLSSLSFMIHQINFRAKQLYNLPLQFKKLRYSKLESEASIIKDAKFSPSEYIKFYNTVWLIMNDLLLGVVFTTILKNHHHTILRVFEKIVVEYHVLLSNTITWLMNSPAGFKLNNELASFMGQLILWVLDFWKQNILKFLISNSDDILITIEIFSQYFGLSIGISMILDLFNIFILSINGFYVASTRIYCWQLNILRSLFKLFYGKKYNVLRNRVDSKDYEFDQLMLGIIIFTILIYLLPTVFIFYLTFIIARLTILILNFTLKLLLISLNHLPIVAFLLKLKNQDRLPGGVVLDCEFYTDDYRITLHSKSLSICEIVTSHINSMLNFNKFNLNAQDTKSFVENLRADKINELYTIDDVVNNWDRISIVTIVKNVVIGEIIKDYDYKEMF</sequence>
<reference evidence="2 3" key="1">
    <citation type="journal article" date="2023" name="Elife">
        <title>Identification of key yeast species and microbe-microbe interactions impacting larval growth of Drosophila in the wild.</title>
        <authorList>
            <person name="Mure A."/>
            <person name="Sugiura Y."/>
            <person name="Maeda R."/>
            <person name="Honda K."/>
            <person name="Sakurai N."/>
            <person name="Takahashi Y."/>
            <person name="Watada M."/>
            <person name="Katoh T."/>
            <person name="Gotoh A."/>
            <person name="Gotoh Y."/>
            <person name="Taniguchi I."/>
            <person name="Nakamura K."/>
            <person name="Hayashi T."/>
            <person name="Katayama T."/>
            <person name="Uemura T."/>
            <person name="Hattori Y."/>
        </authorList>
    </citation>
    <scope>NUCLEOTIDE SEQUENCE [LARGE SCALE GENOMIC DNA]</scope>
    <source>
        <strain evidence="2 3">PK-24</strain>
    </source>
</reference>
<dbReference type="AlphaFoldDB" id="A0AAV5R621"/>
<feature type="transmembrane region" description="Helical" evidence="1">
    <location>
        <begin position="429"/>
        <end position="451"/>
    </location>
</feature>
<dbReference type="InterPro" id="IPR007720">
    <property type="entry name" value="PigQ/GPI1"/>
</dbReference>
<comment type="caution">
    <text evidence="2">The sequence shown here is derived from an EMBL/GenBank/DDBJ whole genome shotgun (WGS) entry which is preliminary data.</text>
</comment>
<dbReference type="PANTHER" id="PTHR21329">
    <property type="entry name" value="PHOSPHATIDYLINOSITOL N-ACETYLGLUCOSAMINYLTRANSFERASE SUBUNIT Q-RELATED"/>
    <property type="match status" value="1"/>
</dbReference>
<keyword evidence="2" id="KW-0328">Glycosyltransferase</keyword>
<keyword evidence="2" id="KW-0808">Transferase</keyword>
<evidence type="ECO:0000313" key="2">
    <source>
        <dbReference type="EMBL" id="GMM46745.1"/>
    </source>
</evidence>
<feature type="transmembrane region" description="Helical" evidence="1">
    <location>
        <begin position="501"/>
        <end position="527"/>
    </location>
</feature>
<keyword evidence="1" id="KW-1133">Transmembrane helix</keyword>
<dbReference type="EMBL" id="BTGB01000004">
    <property type="protein sequence ID" value="GMM46745.1"/>
    <property type="molecule type" value="Genomic_DNA"/>
</dbReference>
<organism evidence="2 3">
    <name type="scientific">Pichia kluyveri</name>
    <name type="common">Yeast</name>
    <dbReference type="NCBI Taxonomy" id="36015"/>
    <lineage>
        <taxon>Eukaryota</taxon>
        <taxon>Fungi</taxon>
        <taxon>Dikarya</taxon>
        <taxon>Ascomycota</taxon>
        <taxon>Saccharomycotina</taxon>
        <taxon>Pichiomycetes</taxon>
        <taxon>Pichiales</taxon>
        <taxon>Pichiaceae</taxon>
        <taxon>Pichia</taxon>
    </lineage>
</organism>
<dbReference type="GO" id="GO:0005783">
    <property type="term" value="C:endoplasmic reticulum"/>
    <property type="evidence" value="ECO:0007669"/>
    <property type="project" value="TreeGrafter"/>
</dbReference>
<dbReference type="GO" id="GO:0006506">
    <property type="term" value="P:GPI anchor biosynthetic process"/>
    <property type="evidence" value="ECO:0007669"/>
    <property type="project" value="InterPro"/>
</dbReference>
<keyword evidence="1" id="KW-0472">Membrane</keyword>
<keyword evidence="1" id="KW-0812">Transmembrane</keyword>
<proteinExistence type="predicted"/>